<sequence>MSSLPDCFECHWQPSRGLLMAYLAVQLAAIVALYVLAAPGWLSAIGLAACLAHALWVVPGSISLSRATAFTGLRRTSEGWQLWSMQGGWQPVQLQRDSIALPPLVVLRFRVAGKGRGGWRRTQGICIPCDAMAPDLHRRLRVRLKFSRRRWVAPE</sequence>
<feature type="transmembrane region" description="Helical" evidence="1">
    <location>
        <begin position="43"/>
        <end position="65"/>
    </location>
</feature>
<evidence type="ECO:0008006" key="4">
    <source>
        <dbReference type="Google" id="ProtNLM"/>
    </source>
</evidence>
<evidence type="ECO:0000313" key="2">
    <source>
        <dbReference type="EMBL" id="KFE57173.1"/>
    </source>
</evidence>
<dbReference type="RefSeq" id="WP_032626560.1">
    <property type="nucleotide sequence ID" value="NZ_JPQU01000020.1"/>
</dbReference>
<comment type="caution">
    <text evidence="2">The sequence shown here is derived from an EMBL/GenBank/DDBJ whole genome shotgun (WGS) entry which is preliminary data.</text>
</comment>
<keyword evidence="1" id="KW-0812">Transmembrane</keyword>
<dbReference type="AlphaFoldDB" id="A0A085VP10"/>
<dbReference type="PATRIC" id="fig|317.175.peg.1005"/>
<dbReference type="EMBL" id="JPQU01000020">
    <property type="protein sequence ID" value="KFE57173.1"/>
    <property type="molecule type" value="Genomic_DNA"/>
</dbReference>
<reference evidence="2 3" key="1">
    <citation type="submission" date="2014-07" db="EMBL/GenBank/DDBJ databases">
        <title>Draft Genome Sequences of Environmental Pseudomonas syringae strains.</title>
        <authorList>
            <person name="Baltrus D.A."/>
            <person name="Berge O."/>
            <person name="Morris C."/>
        </authorList>
    </citation>
    <scope>NUCLEOTIDE SEQUENCE [LARGE SCALE GENOMIC DNA]</scope>
    <source>
        <strain evidence="2 3">GAW0119</strain>
    </source>
</reference>
<evidence type="ECO:0000256" key="1">
    <source>
        <dbReference type="SAM" id="Phobius"/>
    </source>
</evidence>
<feature type="transmembrane region" description="Helical" evidence="1">
    <location>
        <begin position="18"/>
        <end position="37"/>
    </location>
</feature>
<dbReference type="InterPro" id="IPR009883">
    <property type="entry name" value="YgfX"/>
</dbReference>
<dbReference type="Proteomes" id="UP000028631">
    <property type="component" value="Unassembled WGS sequence"/>
</dbReference>
<keyword evidence="3" id="KW-1185">Reference proteome</keyword>
<proteinExistence type="predicted"/>
<keyword evidence="1" id="KW-0472">Membrane</keyword>
<keyword evidence="1" id="KW-1133">Transmembrane helix</keyword>
<dbReference type="OrthoDB" id="7030636at2"/>
<name>A0A085VP10_PSESX</name>
<organism evidence="2 3">
    <name type="scientific">Pseudomonas syringae</name>
    <dbReference type="NCBI Taxonomy" id="317"/>
    <lineage>
        <taxon>Bacteria</taxon>
        <taxon>Pseudomonadati</taxon>
        <taxon>Pseudomonadota</taxon>
        <taxon>Gammaproteobacteria</taxon>
        <taxon>Pseudomonadales</taxon>
        <taxon>Pseudomonadaceae</taxon>
        <taxon>Pseudomonas</taxon>
    </lineage>
</organism>
<gene>
    <name evidence="2" type="ORF">IV01_04770</name>
</gene>
<protein>
    <recommendedName>
        <fullName evidence="4">Toxin CptA</fullName>
    </recommendedName>
</protein>
<dbReference type="Pfam" id="PF07254">
    <property type="entry name" value="Cpta_toxin"/>
    <property type="match status" value="1"/>
</dbReference>
<evidence type="ECO:0000313" key="3">
    <source>
        <dbReference type="Proteomes" id="UP000028631"/>
    </source>
</evidence>
<accession>A0A085VP10</accession>